<keyword evidence="2" id="KW-0472">Membrane</keyword>
<reference evidence="3 4" key="1">
    <citation type="submission" date="2023-09" db="EMBL/GenBank/DDBJ databases">
        <title>Genomes of two closely related lineages of the louse Polyplax serrata with different host specificities.</title>
        <authorList>
            <person name="Martinu J."/>
            <person name="Tarabai H."/>
            <person name="Stefka J."/>
            <person name="Hypsa V."/>
        </authorList>
    </citation>
    <scope>NUCLEOTIDE SEQUENCE [LARGE SCALE GENOMIC DNA]</scope>
    <source>
        <strain evidence="3">98ZLc_SE</strain>
    </source>
</reference>
<keyword evidence="2" id="KW-0812">Transmembrane</keyword>
<evidence type="ECO:0000256" key="1">
    <source>
        <dbReference type="SAM" id="MobiDB-lite"/>
    </source>
</evidence>
<keyword evidence="2" id="KW-1133">Transmembrane helix</keyword>
<dbReference type="Proteomes" id="UP001359485">
    <property type="component" value="Unassembled WGS sequence"/>
</dbReference>
<name>A0ABR1B8L8_POLSC</name>
<proteinExistence type="predicted"/>
<sequence length="273" mass="29657">MGDDHGNDFELSGSTLVPTINSTFSALSLQTPHPADMGLLLLISVLFAGVCAGSTVYDQRQTGKTNVRVEVKDAVIIAMADGELGGDYDYSYDYSDLTIKPPPAPSSTKPPAPSTSSPQKPLVMPSTVEDMTVATTARPKTSTSSISSMKTTSMPTINLTQSPILLEPENSSIIFPSKKPANASSDPLKLPFVTRPEQIPVYILQELLGDRPYDFLPVKNLQNTTSGHLRLKSSPINPQALPKRHCSPGFFLDSQNRCKRIISRPLREKLYLP</sequence>
<evidence type="ECO:0000313" key="3">
    <source>
        <dbReference type="EMBL" id="KAK6637410.1"/>
    </source>
</evidence>
<keyword evidence="4" id="KW-1185">Reference proteome</keyword>
<protein>
    <submittedName>
        <fullName evidence="3">Uncharacterized protein</fullName>
    </submittedName>
</protein>
<feature type="compositionally biased region" description="Pro residues" evidence="1">
    <location>
        <begin position="100"/>
        <end position="113"/>
    </location>
</feature>
<comment type="caution">
    <text evidence="3">The sequence shown here is derived from an EMBL/GenBank/DDBJ whole genome shotgun (WGS) entry which is preliminary data.</text>
</comment>
<feature type="region of interest" description="Disordered" evidence="1">
    <location>
        <begin position="99"/>
        <end position="125"/>
    </location>
</feature>
<organism evidence="3 4">
    <name type="scientific">Polyplax serrata</name>
    <name type="common">Common mouse louse</name>
    <dbReference type="NCBI Taxonomy" id="468196"/>
    <lineage>
        <taxon>Eukaryota</taxon>
        <taxon>Metazoa</taxon>
        <taxon>Ecdysozoa</taxon>
        <taxon>Arthropoda</taxon>
        <taxon>Hexapoda</taxon>
        <taxon>Insecta</taxon>
        <taxon>Pterygota</taxon>
        <taxon>Neoptera</taxon>
        <taxon>Paraneoptera</taxon>
        <taxon>Psocodea</taxon>
        <taxon>Troctomorpha</taxon>
        <taxon>Phthiraptera</taxon>
        <taxon>Anoplura</taxon>
        <taxon>Polyplacidae</taxon>
        <taxon>Polyplax</taxon>
    </lineage>
</organism>
<evidence type="ECO:0000313" key="4">
    <source>
        <dbReference type="Proteomes" id="UP001359485"/>
    </source>
</evidence>
<accession>A0ABR1B8L8</accession>
<dbReference type="EMBL" id="JAWJWF010000002">
    <property type="protein sequence ID" value="KAK6637410.1"/>
    <property type="molecule type" value="Genomic_DNA"/>
</dbReference>
<gene>
    <name evidence="3" type="ORF">RUM44_007827</name>
</gene>
<evidence type="ECO:0000256" key="2">
    <source>
        <dbReference type="SAM" id="Phobius"/>
    </source>
</evidence>
<feature type="transmembrane region" description="Helical" evidence="2">
    <location>
        <begin position="37"/>
        <end position="57"/>
    </location>
</feature>